<reference evidence="2" key="1">
    <citation type="journal article" date="2019" name="Int. J. Syst. Evol. Microbiol.">
        <title>The Global Catalogue of Microorganisms (GCM) 10K type strain sequencing project: providing services to taxonomists for standard genome sequencing and annotation.</title>
        <authorList>
            <consortium name="The Broad Institute Genomics Platform"/>
            <consortium name="The Broad Institute Genome Sequencing Center for Infectious Disease"/>
            <person name="Wu L."/>
            <person name="Ma J."/>
        </authorList>
    </citation>
    <scope>NUCLEOTIDE SEQUENCE [LARGE SCALE GENOMIC DNA]</scope>
    <source>
        <strain evidence="2">JCM 17666</strain>
    </source>
</reference>
<sequence length="123" mass="12521">MATALTLLAGAELARGRSLALEAAQADTGPGPRAVIIEGGPGTFQAPPGVELVQLAAGCACCVGQLPLRVTVARLLRLSRPARMWIEVASAQHLPELRRQLSGPAFGGHLALEPDAGGDPSAP</sequence>
<comment type="caution">
    <text evidence="1">The sequence shown here is derived from an EMBL/GenBank/DDBJ whole genome shotgun (WGS) entry which is preliminary data.</text>
</comment>
<protein>
    <recommendedName>
        <fullName evidence="3">GTPase</fullName>
    </recommendedName>
</protein>
<organism evidence="1 2">
    <name type="scientific">Pigmentiphaga soli</name>
    <dbReference type="NCBI Taxonomy" id="1007095"/>
    <lineage>
        <taxon>Bacteria</taxon>
        <taxon>Pseudomonadati</taxon>
        <taxon>Pseudomonadota</taxon>
        <taxon>Betaproteobacteria</taxon>
        <taxon>Burkholderiales</taxon>
        <taxon>Alcaligenaceae</taxon>
        <taxon>Pigmentiphaga</taxon>
    </lineage>
</organism>
<gene>
    <name evidence="1" type="ORF">GCM10023144_04790</name>
</gene>
<dbReference type="RefSeq" id="WP_345245952.1">
    <property type="nucleotide sequence ID" value="NZ_BAABFO010000002.1"/>
</dbReference>
<dbReference type="Proteomes" id="UP001501671">
    <property type="component" value="Unassembled WGS sequence"/>
</dbReference>
<evidence type="ECO:0000313" key="2">
    <source>
        <dbReference type="Proteomes" id="UP001501671"/>
    </source>
</evidence>
<accession>A0ABP8GG24</accession>
<evidence type="ECO:0008006" key="3">
    <source>
        <dbReference type="Google" id="ProtNLM"/>
    </source>
</evidence>
<proteinExistence type="predicted"/>
<keyword evidence="2" id="KW-1185">Reference proteome</keyword>
<evidence type="ECO:0000313" key="1">
    <source>
        <dbReference type="EMBL" id="GAA4323746.1"/>
    </source>
</evidence>
<name>A0ABP8GG24_9BURK</name>
<dbReference type="EMBL" id="BAABFO010000002">
    <property type="protein sequence ID" value="GAA4323746.1"/>
    <property type="molecule type" value="Genomic_DNA"/>
</dbReference>